<feature type="compositionally biased region" description="Basic and acidic residues" evidence="1">
    <location>
        <begin position="209"/>
        <end position="227"/>
    </location>
</feature>
<feature type="region of interest" description="Disordered" evidence="1">
    <location>
        <begin position="171"/>
        <end position="291"/>
    </location>
</feature>
<feature type="region of interest" description="Disordered" evidence="1">
    <location>
        <begin position="482"/>
        <end position="579"/>
    </location>
</feature>
<name>A0A6A5WTU7_9PLEO</name>
<evidence type="ECO:0000313" key="2">
    <source>
        <dbReference type="EMBL" id="KAF2002515.1"/>
    </source>
</evidence>
<feature type="compositionally biased region" description="Basic and acidic residues" evidence="1">
    <location>
        <begin position="1081"/>
        <end position="1097"/>
    </location>
</feature>
<gene>
    <name evidence="2" type="ORF">P154DRAFT_533075</name>
</gene>
<keyword evidence="3" id="KW-1185">Reference proteome</keyword>
<feature type="compositionally biased region" description="Basic and acidic residues" evidence="1">
    <location>
        <begin position="252"/>
        <end position="266"/>
    </location>
</feature>
<feature type="compositionally biased region" description="Basic and acidic residues" evidence="1">
    <location>
        <begin position="1038"/>
        <end position="1051"/>
    </location>
</feature>
<feature type="compositionally biased region" description="Basic and acidic residues" evidence="1">
    <location>
        <begin position="755"/>
        <end position="786"/>
    </location>
</feature>
<feature type="compositionally biased region" description="Basic and acidic residues" evidence="1">
    <location>
        <begin position="544"/>
        <end position="561"/>
    </location>
</feature>
<feature type="compositionally biased region" description="Basic and acidic residues" evidence="1">
    <location>
        <begin position="984"/>
        <end position="1006"/>
    </location>
</feature>
<feature type="region of interest" description="Disordered" evidence="1">
    <location>
        <begin position="1"/>
        <end position="20"/>
    </location>
</feature>
<proteinExistence type="predicted"/>
<dbReference type="AlphaFoldDB" id="A0A6A5WTU7"/>
<feature type="compositionally biased region" description="Acidic residues" evidence="1">
    <location>
        <begin position="128"/>
        <end position="143"/>
    </location>
</feature>
<feature type="compositionally biased region" description="Low complexity" evidence="1">
    <location>
        <begin position="973"/>
        <end position="983"/>
    </location>
</feature>
<feature type="region of interest" description="Disordered" evidence="1">
    <location>
        <begin position="637"/>
        <end position="950"/>
    </location>
</feature>
<dbReference type="EMBL" id="ML977577">
    <property type="protein sequence ID" value="KAF2002515.1"/>
    <property type="molecule type" value="Genomic_DNA"/>
</dbReference>
<feature type="compositionally biased region" description="Acidic residues" evidence="1">
    <location>
        <begin position="520"/>
        <end position="532"/>
    </location>
</feature>
<protein>
    <submittedName>
        <fullName evidence="2">Uncharacterized protein</fullName>
    </submittedName>
</protein>
<dbReference type="Proteomes" id="UP000799779">
    <property type="component" value="Unassembled WGS sequence"/>
</dbReference>
<reference evidence="2" key="1">
    <citation type="journal article" date="2020" name="Stud. Mycol.">
        <title>101 Dothideomycetes genomes: a test case for predicting lifestyles and emergence of pathogens.</title>
        <authorList>
            <person name="Haridas S."/>
            <person name="Albert R."/>
            <person name="Binder M."/>
            <person name="Bloem J."/>
            <person name="Labutti K."/>
            <person name="Salamov A."/>
            <person name="Andreopoulos B."/>
            <person name="Baker S."/>
            <person name="Barry K."/>
            <person name="Bills G."/>
            <person name="Bluhm B."/>
            <person name="Cannon C."/>
            <person name="Castanera R."/>
            <person name="Culley D."/>
            <person name="Daum C."/>
            <person name="Ezra D."/>
            <person name="Gonzalez J."/>
            <person name="Henrissat B."/>
            <person name="Kuo A."/>
            <person name="Liang C."/>
            <person name="Lipzen A."/>
            <person name="Lutzoni F."/>
            <person name="Magnuson J."/>
            <person name="Mondo S."/>
            <person name="Nolan M."/>
            <person name="Ohm R."/>
            <person name="Pangilinan J."/>
            <person name="Park H.-J."/>
            <person name="Ramirez L."/>
            <person name="Alfaro M."/>
            <person name="Sun H."/>
            <person name="Tritt A."/>
            <person name="Yoshinaga Y."/>
            <person name="Zwiers L.-H."/>
            <person name="Turgeon B."/>
            <person name="Goodwin S."/>
            <person name="Spatafora J."/>
            <person name="Crous P."/>
            <person name="Grigoriev I."/>
        </authorList>
    </citation>
    <scope>NUCLEOTIDE SEQUENCE</scope>
    <source>
        <strain evidence="2">CBS 123094</strain>
    </source>
</reference>
<evidence type="ECO:0000256" key="1">
    <source>
        <dbReference type="SAM" id="MobiDB-lite"/>
    </source>
</evidence>
<sequence>MDEEEQQRQEKERVQKQIEADEECARRLAAEFNRPSAKMTDAEYAMQLQQELDEESDRSKGRSHVWQAGPSRQPDISSRENSPSPPIPGRATDEDIIMGLESDDDNPGGFLEGLALSETSSGVNSSEDPFDTGEDPLDSDEESSSSSKENVATVRLFERIEEACKARGIAEEDEIPERPATALGCREEQEKPLINLRRSTRSLPTPQEYKVHFDEYGRPTVDPETRAKFLRKKGLSEEEIRNWRAPPPQAKQEGKADSPENDDTRPAPKLKLILKPPKLPPSSTIDLDPKKKGLASSINDIDMMEDESSWIQYKFKSPEPPATMPADRSAPTENLLFPTALNSMPRGSHLHSLERIDTGMPLTKSDIAHINFALDQAQGFQEVEARTILKNLRIKELLRERNPHYTMSFLWRLHGPPCNREYGVFISLDQNSLEDPETDPYFADRDNLPSCCQFGCGPGCPPCALYPGQPYRNEIARNRKLRRQLQRRRYPGSYVPKRRPVKRGNKNGYPIPIEGMTYGSDEESDSEDDDDPDKMRPPKQICAEGRHQDAKGNSEEFRPDALRGNGLAEPMPLEEWLDTPDGKKRSALFYELAPGITREQLETWTKAFRMQGPTRRLLHSENIQAADRKSARKVWFADPISSAPRGAQSHVPTRPSPAQRWGYSKEPRGVGSHIPTGLGSSRAPRQGFGLIQRPPTPPRGTKSRVLSPMRENRFERKNDVDADHDFAREAADSEEAGAAEYAGIDLDGFSPLERQPSREHPKHRETVDEFFSDSDKKPDSDVDIRNNRPKPPARKQSVGFIPDNNPEHTSLPPSLPKKLRVTNPDPYTEMDEYKPGSLVAGRAIHTRRRNPSRPDTWRRVIDTKPTLHKHRPFTPSKLREALTSIEEVPPLTPPESDDGGSDARRDSFCQLDLPAVGGEETEINASSSSNVGGGVMEETGDDAADLSNLPGGVVEEMEINDLNLSEHHQVSVEVTEVDVSSSPEESHVVVEEREVDASDSSEDPKAVAEVTEVNASNSPEDPNAKLKDMDNDYPSPLEDLKAGMRDMHVDPLDPTANPQTVPMHEEEETAALDSTQGPSDNLRDPAPDPNADEKDASGDVVMGDDNPAQPEEPLDKDPSVDP</sequence>
<organism evidence="2 3">
    <name type="scientific">Amniculicola lignicola CBS 123094</name>
    <dbReference type="NCBI Taxonomy" id="1392246"/>
    <lineage>
        <taxon>Eukaryota</taxon>
        <taxon>Fungi</taxon>
        <taxon>Dikarya</taxon>
        <taxon>Ascomycota</taxon>
        <taxon>Pezizomycotina</taxon>
        <taxon>Dothideomycetes</taxon>
        <taxon>Pleosporomycetidae</taxon>
        <taxon>Pleosporales</taxon>
        <taxon>Amniculicolaceae</taxon>
        <taxon>Amniculicola</taxon>
    </lineage>
</organism>
<feature type="compositionally biased region" description="Polar residues" evidence="1">
    <location>
        <begin position="117"/>
        <end position="127"/>
    </location>
</feature>
<feature type="region of interest" description="Disordered" evidence="1">
    <location>
        <begin position="973"/>
        <end position="1122"/>
    </location>
</feature>
<feature type="compositionally biased region" description="Basic residues" evidence="1">
    <location>
        <begin position="482"/>
        <end position="505"/>
    </location>
</feature>
<accession>A0A6A5WTU7</accession>
<feature type="region of interest" description="Disordered" evidence="1">
    <location>
        <begin position="46"/>
        <end position="151"/>
    </location>
</feature>
<feature type="compositionally biased region" description="Basic and acidic residues" evidence="1">
    <location>
        <begin position="710"/>
        <end position="731"/>
    </location>
</feature>
<evidence type="ECO:0000313" key="3">
    <source>
        <dbReference type="Proteomes" id="UP000799779"/>
    </source>
</evidence>
<feature type="compositionally biased region" description="Low complexity" evidence="1">
    <location>
        <begin position="267"/>
        <end position="276"/>
    </location>
</feature>
<feature type="compositionally biased region" description="Basic and acidic residues" evidence="1">
    <location>
        <begin position="1113"/>
        <end position="1122"/>
    </location>
</feature>